<comment type="caution">
    <text evidence="4">The sequence shown here is derived from an EMBL/GenBank/DDBJ whole genome shotgun (WGS) entry which is preliminary data.</text>
</comment>
<name>A0A402DMK2_9CELL</name>
<feature type="chain" id="PRO_5019546242" evidence="3">
    <location>
        <begin position="38"/>
        <end position="746"/>
    </location>
</feature>
<evidence type="ECO:0000313" key="4">
    <source>
        <dbReference type="EMBL" id="GCE75318.1"/>
    </source>
</evidence>
<feature type="region of interest" description="Disordered" evidence="1">
    <location>
        <begin position="204"/>
        <end position="229"/>
    </location>
</feature>
<keyword evidence="5" id="KW-1185">Reference proteome</keyword>
<evidence type="ECO:0000313" key="5">
    <source>
        <dbReference type="Proteomes" id="UP000289954"/>
    </source>
</evidence>
<accession>A0A402DMK2</accession>
<keyword evidence="2" id="KW-1133">Transmembrane helix</keyword>
<feature type="region of interest" description="Disordered" evidence="1">
    <location>
        <begin position="700"/>
        <end position="746"/>
    </location>
</feature>
<dbReference type="EMBL" id="BIMR01000018">
    <property type="protein sequence ID" value="GCE75318.1"/>
    <property type="molecule type" value="Genomic_DNA"/>
</dbReference>
<dbReference type="Gene3D" id="2.60.40.10">
    <property type="entry name" value="Immunoglobulins"/>
    <property type="match status" value="1"/>
</dbReference>
<reference evidence="4 5" key="1">
    <citation type="submission" date="2019-01" db="EMBL/GenBank/DDBJ databases">
        <title>Draft genome sequence of Cellulomonas takizawaensis strain TKZ-21.</title>
        <authorList>
            <person name="Yamamura H."/>
            <person name="Hayashi T."/>
            <person name="Hamada M."/>
            <person name="Serisawa Y."/>
            <person name="Matsuyama K."/>
            <person name="Nakagawa Y."/>
            <person name="Otoguro M."/>
            <person name="Yanagida F."/>
            <person name="Hayakawa M."/>
        </authorList>
    </citation>
    <scope>NUCLEOTIDE SEQUENCE [LARGE SCALE GENOMIC DNA]</scope>
    <source>
        <strain evidence="4 5">NBRC12680</strain>
    </source>
</reference>
<dbReference type="Pfam" id="PF19516">
    <property type="entry name" value="DUF6049"/>
    <property type="match status" value="1"/>
</dbReference>
<dbReference type="InterPro" id="IPR046112">
    <property type="entry name" value="DUF6049"/>
</dbReference>
<feature type="transmembrane region" description="Helical" evidence="2">
    <location>
        <begin position="674"/>
        <end position="692"/>
    </location>
</feature>
<feature type="signal peptide" evidence="3">
    <location>
        <begin position="1"/>
        <end position="37"/>
    </location>
</feature>
<dbReference type="RefSeq" id="WP_130779935.1">
    <property type="nucleotide sequence ID" value="NZ_BIMR01000018.1"/>
</dbReference>
<keyword evidence="2" id="KW-0812">Transmembrane</keyword>
<evidence type="ECO:0000256" key="3">
    <source>
        <dbReference type="SAM" id="SignalP"/>
    </source>
</evidence>
<proteinExistence type="predicted"/>
<dbReference type="InterPro" id="IPR013783">
    <property type="entry name" value="Ig-like_fold"/>
</dbReference>
<sequence>MSAALRRGQALRATLVLLAVALAALSVLVVGPPPAGAATAPTPSPSATWPVSVQVTSVSPAVLRPGDDLTVTARLRNDGTEEVAAPSAVLRLSRIRLHTRPDLQSWASGEMAAGTRVASDTPDGPLAPGASVEVTMTVAAQDVRLLEGADVWGPRGLTVDARAGSRVVGQQRTFLLWLPTEDVPTTTLSVAVPVTGPPAAPVVPASAAAVPPETPDGGDEGAGAPAPVVTVQPDDATVTRLDEATGPGERLTQVERLLASAPEVSAVIDPALLAQSAAAGPRARQWSAAVTGLLAGRDVLTLPWADPDVAAVAHGARPDLAAVAASTALPWVEQTFGPDVPLVLWAPGPTLPDDATAALTANAGAAAIVLPVGDLDSAADSVPAARTQVRPDGTAVAALVPDPVLTGLLTAPRSVEPGASPTTAVQRALAELAVAARQDDGPPDVLVAPGRDWVPEVPYATALLDAAAAAPWVRITPASSLLSGSTTARTSLPDTASDAAELAPGQVQVLAAARDRAHTFADVTPEPQTFLAGVDEEVLAPLSVAWRTDPTGRDALVAAAVADVDERTSGLTIAPLSDVLVVSAKSDRRLTVRNALDVPVTVQVVVSPRKSCLQVEPIDPVDVDASSERSVPVTLSAHANCDVRVVAQLTTTSGSPVSAPVEFTARVQPTIENVGTAVVGVLLAIGLVLGIVRTVRRGQSARRGARLEAESDAPTTLGVLGGAGEPTTGQVEQQPVPDGPPPEDRA</sequence>
<protein>
    <submittedName>
        <fullName evidence="4">Uncharacterized protein</fullName>
    </submittedName>
</protein>
<dbReference type="OrthoDB" id="3267347at2"/>
<evidence type="ECO:0000256" key="2">
    <source>
        <dbReference type="SAM" id="Phobius"/>
    </source>
</evidence>
<dbReference type="GO" id="GO:0005975">
    <property type="term" value="P:carbohydrate metabolic process"/>
    <property type="evidence" value="ECO:0007669"/>
    <property type="project" value="UniProtKB-ARBA"/>
</dbReference>
<gene>
    <name evidence="4" type="ORF">CBZ_03740</name>
</gene>
<organism evidence="4 5">
    <name type="scientific">Cellulomonas biazotea</name>
    <dbReference type="NCBI Taxonomy" id="1709"/>
    <lineage>
        <taxon>Bacteria</taxon>
        <taxon>Bacillati</taxon>
        <taxon>Actinomycetota</taxon>
        <taxon>Actinomycetes</taxon>
        <taxon>Micrococcales</taxon>
        <taxon>Cellulomonadaceae</taxon>
        <taxon>Cellulomonas</taxon>
    </lineage>
</organism>
<keyword evidence="2" id="KW-0472">Membrane</keyword>
<dbReference type="Proteomes" id="UP000289954">
    <property type="component" value="Unassembled WGS sequence"/>
</dbReference>
<dbReference type="AlphaFoldDB" id="A0A402DMK2"/>
<evidence type="ECO:0000256" key="1">
    <source>
        <dbReference type="SAM" id="MobiDB-lite"/>
    </source>
</evidence>
<keyword evidence="3" id="KW-0732">Signal</keyword>